<proteinExistence type="predicted"/>
<accession>A0ACC2ZT38</accession>
<name>A0ACC2ZT38_9EURO</name>
<sequence length="744" mass="84220">MERSLPATGHYIQDIHINDRARVHIGDQIGCTTINSKVTPLLDFDGVYAHNALAPVSTYVDRVDLRSQLETHLHNRIAHASRSSQIEVVHGIGGAGKTQLVLDYIQRHRQDYSAVFWIEAGSRESIERDYIQIYILLYNLHLEAAQGAIEVHNAVAAVKRWFYGRGKRWLFVFDSADAIREPNDPFYVDLRRFLPDDPSIHVILTTRDRCAQDMTELPAVIVEEMTRGEAVTLFQKQAMILAPTSQQEGHIGAIVQELGYLALAITLAGSYVAATPRLQRDLAYYLPEYRERRRELLTQRPLWLVHQYGESVLTTWETTFRTIERQHPQVCHFLALLSFLNRDDIPADFPTVLVNGEAPMWVGALFPGQRITQYDIEAFFRTLINFSLIKYRGDQNSYAMHSLVQTWAYDRLVEDQQKSYGCICAVLLQVMTKTVQDANPLVRARTVTHIVSSFHKISQCFKSASVDDNVIVYLLYGLARFLDSCGQFKDEVVMERFIYQKHRSGHGDDHPDTLMSMNNLAATLREVGELQEALSIQRAVLEKRQQILGEDHPDTLMSMGNLAAMLGDVGELQEALSIQRAVLEKRQQILGEDHPDTLMSMNNLAATLREVGELQESLSMKRAVLEKHQQVRGEDHPDTLMSMNNLANTLGDVGELQEALSIQRVILEKCKQILGEDHPNTLGSMSNLANTLGDAGELQEALSIQREAVRKLTEVLGVKHPFTIKAEKCLLWIEQLSTDTGQMQ</sequence>
<protein>
    <submittedName>
        <fullName evidence="1">Uncharacterized protein</fullName>
    </submittedName>
</protein>
<evidence type="ECO:0000313" key="2">
    <source>
        <dbReference type="Proteomes" id="UP001172386"/>
    </source>
</evidence>
<gene>
    <name evidence="1" type="ORF">H2198_009882</name>
</gene>
<dbReference type="EMBL" id="JAPDRQ010000305">
    <property type="protein sequence ID" value="KAJ9650815.1"/>
    <property type="molecule type" value="Genomic_DNA"/>
</dbReference>
<comment type="caution">
    <text evidence="1">The sequence shown here is derived from an EMBL/GenBank/DDBJ whole genome shotgun (WGS) entry which is preliminary data.</text>
</comment>
<organism evidence="1 2">
    <name type="scientific">Neophaeococcomyces mojaviensis</name>
    <dbReference type="NCBI Taxonomy" id="3383035"/>
    <lineage>
        <taxon>Eukaryota</taxon>
        <taxon>Fungi</taxon>
        <taxon>Dikarya</taxon>
        <taxon>Ascomycota</taxon>
        <taxon>Pezizomycotina</taxon>
        <taxon>Eurotiomycetes</taxon>
        <taxon>Chaetothyriomycetidae</taxon>
        <taxon>Chaetothyriales</taxon>
        <taxon>Chaetothyriales incertae sedis</taxon>
        <taxon>Neophaeococcomyces</taxon>
    </lineage>
</organism>
<evidence type="ECO:0000313" key="1">
    <source>
        <dbReference type="EMBL" id="KAJ9650815.1"/>
    </source>
</evidence>
<reference evidence="1" key="1">
    <citation type="submission" date="2022-10" db="EMBL/GenBank/DDBJ databases">
        <title>Culturing micro-colonial fungi from biological soil crusts in the Mojave desert and describing Neophaeococcomyces mojavensis, and introducing the new genera and species Taxawa tesnikishii.</title>
        <authorList>
            <person name="Kurbessoian T."/>
            <person name="Stajich J.E."/>
        </authorList>
    </citation>
    <scope>NUCLEOTIDE SEQUENCE</scope>
    <source>
        <strain evidence="1">JES_112</strain>
    </source>
</reference>
<dbReference type="Proteomes" id="UP001172386">
    <property type="component" value="Unassembled WGS sequence"/>
</dbReference>
<keyword evidence="2" id="KW-1185">Reference proteome</keyword>